<dbReference type="Pfam" id="PF08445">
    <property type="entry name" value="FR47"/>
    <property type="match status" value="1"/>
</dbReference>
<organism evidence="2 3">
    <name type="scientific">Tenggerimyces flavus</name>
    <dbReference type="NCBI Taxonomy" id="1708749"/>
    <lineage>
        <taxon>Bacteria</taxon>
        <taxon>Bacillati</taxon>
        <taxon>Actinomycetota</taxon>
        <taxon>Actinomycetes</taxon>
        <taxon>Propionibacteriales</taxon>
        <taxon>Nocardioidaceae</taxon>
        <taxon>Tenggerimyces</taxon>
    </lineage>
</organism>
<evidence type="ECO:0000313" key="2">
    <source>
        <dbReference type="EMBL" id="MFC3763330.1"/>
    </source>
</evidence>
<dbReference type="InterPro" id="IPR013653">
    <property type="entry name" value="GCN5-like_dom"/>
</dbReference>
<dbReference type="SUPFAM" id="SSF55729">
    <property type="entry name" value="Acyl-CoA N-acyltransferases (Nat)"/>
    <property type="match status" value="1"/>
</dbReference>
<name>A0ABV7YGX7_9ACTN</name>
<accession>A0ABV7YGX7</accession>
<dbReference type="PROSITE" id="PS51186">
    <property type="entry name" value="GNAT"/>
    <property type="match status" value="1"/>
</dbReference>
<proteinExistence type="predicted"/>
<dbReference type="EMBL" id="JBHRZH010000018">
    <property type="protein sequence ID" value="MFC3763330.1"/>
    <property type="molecule type" value="Genomic_DNA"/>
</dbReference>
<feature type="domain" description="N-acetyltransferase" evidence="1">
    <location>
        <begin position="131"/>
        <end position="269"/>
    </location>
</feature>
<dbReference type="RefSeq" id="WP_205117695.1">
    <property type="nucleotide sequence ID" value="NZ_JAFBCM010000001.1"/>
</dbReference>
<reference evidence="3" key="1">
    <citation type="journal article" date="2019" name="Int. J. Syst. Evol. Microbiol.">
        <title>The Global Catalogue of Microorganisms (GCM) 10K type strain sequencing project: providing services to taxonomists for standard genome sequencing and annotation.</title>
        <authorList>
            <consortium name="The Broad Institute Genomics Platform"/>
            <consortium name="The Broad Institute Genome Sequencing Center for Infectious Disease"/>
            <person name="Wu L."/>
            <person name="Ma J."/>
        </authorList>
    </citation>
    <scope>NUCLEOTIDE SEQUENCE [LARGE SCALE GENOMIC DNA]</scope>
    <source>
        <strain evidence="3">CGMCC 4.7241</strain>
    </source>
</reference>
<dbReference type="Gene3D" id="3.40.630.30">
    <property type="match status" value="1"/>
</dbReference>
<evidence type="ECO:0000313" key="3">
    <source>
        <dbReference type="Proteomes" id="UP001595699"/>
    </source>
</evidence>
<protein>
    <submittedName>
        <fullName evidence="2">GNAT family N-acetyltransferase</fullName>
    </submittedName>
</protein>
<sequence>MSTSERAISALAAWEPEGGGGTNVHAGDVGWATRNEDFEPRIWENDSGEIAAVGIGSGDEDITLSVAPDHRQDHVLAARIRSDLASVKVVDTPDGTALREALLADGRRLGDDPWQAFYRPTTSEDLDLLDDAVAPLAGADDVAARVAVQRAGFEGSTFTVERWERAAASSAYDGRFDLLLRTPTGAPAAVATGWMSRPGACGLLEPVATDPEHRGHGYGRRVVLATCRALARAGASGVRVVTPARNEGGVRLYLSSGFQTVTQWRFLVK</sequence>
<comment type="caution">
    <text evidence="2">The sequence shown here is derived from an EMBL/GenBank/DDBJ whole genome shotgun (WGS) entry which is preliminary data.</text>
</comment>
<keyword evidence="3" id="KW-1185">Reference proteome</keyword>
<dbReference type="InterPro" id="IPR000182">
    <property type="entry name" value="GNAT_dom"/>
</dbReference>
<dbReference type="Proteomes" id="UP001595699">
    <property type="component" value="Unassembled WGS sequence"/>
</dbReference>
<evidence type="ECO:0000259" key="1">
    <source>
        <dbReference type="PROSITE" id="PS51186"/>
    </source>
</evidence>
<gene>
    <name evidence="2" type="ORF">ACFOUW_21005</name>
</gene>
<dbReference type="CDD" id="cd04301">
    <property type="entry name" value="NAT_SF"/>
    <property type="match status" value="1"/>
</dbReference>
<dbReference type="InterPro" id="IPR016181">
    <property type="entry name" value="Acyl_CoA_acyltransferase"/>
</dbReference>